<sequence>MSAQRERDFRQQGAGIRLLHKVAIEGNMKHPFNNDSHFSTNKNPIVFLDVVVGPEKVGRIVIELFKDIVPRTAENFRALCTGEKGGGVNAKRLHYKGCVFHKAIPQFMIQGGDIVNFNGTSGESIYGPYFEDENFHLKHTTPGLLSMVNEGKPNTNSSQFIITCVPCLHLDDTNVVFGKVIRGMGVVLELNSVSTVKDIPVDEVRIVNCGELKRNESWGMEENDGSEDVYTPWPEDWDYSSHVDKLSHRYVKEVIRKIKDSGNHYFSRNNFVDAGRKYKKALRYYNWMTKQADLSDTSDNTLINLKVIILLNLAAVKLRKRIYRDAMGHCNEVLKLDRANSKALFRRGQAYIGMNEYELGLADLQQALLECPNNKDIIQEINKIKKIMNSYLIREKASCQRMFKQ</sequence>
<dbReference type="PROSITE" id="PS50072">
    <property type="entry name" value="CSA_PPIASE_2"/>
    <property type="match status" value="1"/>
</dbReference>
<evidence type="ECO:0000259" key="8">
    <source>
        <dbReference type="PROSITE" id="PS50072"/>
    </source>
</evidence>
<dbReference type="PANTHER" id="PTHR11071">
    <property type="entry name" value="PEPTIDYL-PROLYL CIS-TRANS ISOMERASE"/>
    <property type="match status" value="1"/>
</dbReference>
<dbReference type="KEGG" id="dqu:106751212"/>
<dbReference type="EC" id="5.2.1.8" evidence="2"/>
<dbReference type="FunFam" id="2.40.100.10:FF:000025">
    <property type="entry name" value="Peptidyl-prolyl cis-trans isomerase CYP19-2"/>
    <property type="match status" value="1"/>
</dbReference>
<evidence type="ECO:0000313" key="9">
    <source>
        <dbReference type="Proteomes" id="UP000515204"/>
    </source>
</evidence>
<dbReference type="SUPFAM" id="SSF50891">
    <property type="entry name" value="Cyclophilin-like"/>
    <property type="match status" value="1"/>
</dbReference>
<reference evidence="10" key="1">
    <citation type="submission" date="2025-08" db="UniProtKB">
        <authorList>
            <consortium name="RefSeq"/>
        </authorList>
    </citation>
    <scope>IDENTIFICATION</scope>
</reference>
<name>A0A6P3Y8Z6_DINQU</name>
<dbReference type="InterPro" id="IPR002130">
    <property type="entry name" value="Cyclophilin-type_PPIase_dom"/>
</dbReference>
<dbReference type="OrthoDB" id="407558at2759"/>
<dbReference type="InterPro" id="IPR011990">
    <property type="entry name" value="TPR-like_helical_dom_sf"/>
</dbReference>
<dbReference type="GO" id="GO:0003755">
    <property type="term" value="F:peptidyl-prolyl cis-trans isomerase activity"/>
    <property type="evidence" value="ECO:0007669"/>
    <property type="project" value="UniProtKB-KW"/>
</dbReference>
<gene>
    <name evidence="10" type="primary">LOC106751212</name>
</gene>
<dbReference type="GO" id="GO:0005737">
    <property type="term" value="C:cytoplasm"/>
    <property type="evidence" value="ECO:0007669"/>
    <property type="project" value="TreeGrafter"/>
</dbReference>
<evidence type="ECO:0000313" key="10">
    <source>
        <dbReference type="RefSeq" id="XP_014487536.1"/>
    </source>
</evidence>
<dbReference type="PROSITE" id="PS50005">
    <property type="entry name" value="TPR"/>
    <property type="match status" value="1"/>
</dbReference>
<evidence type="ECO:0000256" key="6">
    <source>
        <dbReference type="ARBA" id="ARBA00023235"/>
    </source>
</evidence>
<dbReference type="SUPFAM" id="SSF48452">
    <property type="entry name" value="TPR-like"/>
    <property type="match status" value="1"/>
</dbReference>
<dbReference type="PRINTS" id="PR00153">
    <property type="entry name" value="CSAPPISMRASE"/>
</dbReference>
<dbReference type="Pfam" id="PF00160">
    <property type="entry name" value="Pro_isomerase"/>
    <property type="match status" value="1"/>
</dbReference>
<feature type="domain" description="PPIase cyclophilin-type" evidence="8">
    <location>
        <begin position="47"/>
        <end position="211"/>
    </location>
</feature>
<dbReference type="GO" id="GO:0016018">
    <property type="term" value="F:cyclosporin A binding"/>
    <property type="evidence" value="ECO:0007669"/>
    <property type="project" value="TreeGrafter"/>
</dbReference>
<keyword evidence="5" id="KW-0697">Rotamase</keyword>
<dbReference type="AlphaFoldDB" id="A0A6P3Y8Z6"/>
<feature type="repeat" description="TPR" evidence="7">
    <location>
        <begin position="341"/>
        <end position="374"/>
    </location>
</feature>
<dbReference type="PANTHER" id="PTHR11071:SF561">
    <property type="entry name" value="PEPTIDYL-PROLYL CIS-TRANS ISOMERASE D-RELATED"/>
    <property type="match status" value="1"/>
</dbReference>
<organism evidence="9 10">
    <name type="scientific">Dinoponera quadriceps</name>
    <name type="common">South American ant</name>
    <dbReference type="NCBI Taxonomy" id="609295"/>
    <lineage>
        <taxon>Eukaryota</taxon>
        <taxon>Metazoa</taxon>
        <taxon>Ecdysozoa</taxon>
        <taxon>Arthropoda</taxon>
        <taxon>Hexapoda</taxon>
        <taxon>Insecta</taxon>
        <taxon>Pterygota</taxon>
        <taxon>Neoptera</taxon>
        <taxon>Endopterygota</taxon>
        <taxon>Hymenoptera</taxon>
        <taxon>Apocrita</taxon>
        <taxon>Aculeata</taxon>
        <taxon>Formicoidea</taxon>
        <taxon>Formicidae</taxon>
        <taxon>Ponerinae</taxon>
        <taxon>Ponerini</taxon>
        <taxon>Dinoponera</taxon>
    </lineage>
</organism>
<comment type="catalytic activity">
    <reaction evidence="1">
        <text>[protein]-peptidylproline (omega=180) = [protein]-peptidylproline (omega=0)</text>
        <dbReference type="Rhea" id="RHEA:16237"/>
        <dbReference type="Rhea" id="RHEA-COMP:10747"/>
        <dbReference type="Rhea" id="RHEA-COMP:10748"/>
        <dbReference type="ChEBI" id="CHEBI:83833"/>
        <dbReference type="ChEBI" id="CHEBI:83834"/>
        <dbReference type="EC" id="5.2.1.8"/>
    </reaction>
</comment>
<keyword evidence="6 10" id="KW-0413">Isomerase</keyword>
<dbReference type="GeneID" id="106751212"/>
<evidence type="ECO:0000256" key="2">
    <source>
        <dbReference type="ARBA" id="ARBA00013194"/>
    </source>
</evidence>
<dbReference type="Gene3D" id="2.40.100.10">
    <property type="entry name" value="Cyclophilin-like"/>
    <property type="match status" value="1"/>
</dbReference>
<keyword evidence="3" id="KW-0677">Repeat</keyword>
<dbReference type="FunFam" id="1.25.40.10:FF:000029">
    <property type="entry name" value="peptidyl-prolyl cis-trans isomerase D"/>
    <property type="match status" value="1"/>
</dbReference>
<evidence type="ECO:0000256" key="1">
    <source>
        <dbReference type="ARBA" id="ARBA00000971"/>
    </source>
</evidence>
<dbReference type="InterPro" id="IPR029000">
    <property type="entry name" value="Cyclophilin-like_dom_sf"/>
</dbReference>
<dbReference type="RefSeq" id="XP_014487536.1">
    <property type="nucleotide sequence ID" value="XM_014632050.1"/>
</dbReference>
<keyword evidence="4 7" id="KW-0802">TPR repeat</keyword>
<protein>
    <recommendedName>
        <fullName evidence="2">peptidylprolyl isomerase</fullName>
        <ecNumber evidence="2">5.2.1.8</ecNumber>
    </recommendedName>
</protein>
<keyword evidence="9" id="KW-1185">Reference proteome</keyword>
<dbReference type="InterPro" id="IPR019734">
    <property type="entry name" value="TPR_rpt"/>
</dbReference>
<evidence type="ECO:0000256" key="3">
    <source>
        <dbReference type="ARBA" id="ARBA00022737"/>
    </source>
</evidence>
<evidence type="ECO:0000256" key="4">
    <source>
        <dbReference type="ARBA" id="ARBA00022803"/>
    </source>
</evidence>
<evidence type="ECO:0000256" key="5">
    <source>
        <dbReference type="ARBA" id="ARBA00023110"/>
    </source>
</evidence>
<proteinExistence type="predicted"/>
<evidence type="ECO:0000256" key="7">
    <source>
        <dbReference type="PROSITE-ProRule" id="PRU00339"/>
    </source>
</evidence>
<dbReference type="CTD" id="39121"/>
<dbReference type="Gene3D" id="1.25.40.10">
    <property type="entry name" value="Tetratricopeptide repeat domain"/>
    <property type="match status" value="1"/>
</dbReference>
<dbReference type="GO" id="GO:0006457">
    <property type="term" value="P:protein folding"/>
    <property type="evidence" value="ECO:0007669"/>
    <property type="project" value="TreeGrafter"/>
</dbReference>
<dbReference type="SMART" id="SM00028">
    <property type="entry name" value="TPR"/>
    <property type="match status" value="2"/>
</dbReference>
<accession>A0A6P3Y8Z6</accession>
<dbReference type="Proteomes" id="UP000515204">
    <property type="component" value="Unplaced"/>
</dbReference>